<feature type="chain" id="PRO_5022750014" evidence="1">
    <location>
        <begin position="23"/>
        <end position="270"/>
    </location>
</feature>
<dbReference type="PANTHER" id="PTHR40469">
    <property type="entry name" value="SECRETED GLYCOSYL HYDROLASE"/>
    <property type="match status" value="1"/>
</dbReference>
<organism evidence="3 4">
    <name type="scientific">Chitinophaga agrisoli</name>
    <dbReference type="NCBI Taxonomy" id="2607653"/>
    <lineage>
        <taxon>Bacteria</taxon>
        <taxon>Pseudomonadati</taxon>
        <taxon>Bacteroidota</taxon>
        <taxon>Chitinophagia</taxon>
        <taxon>Chitinophagales</taxon>
        <taxon>Chitinophagaceae</taxon>
        <taxon>Chitinophaga</taxon>
    </lineage>
</organism>
<keyword evidence="4" id="KW-1185">Reference proteome</keyword>
<gene>
    <name evidence="3" type="ORF">F0L74_11650</name>
</gene>
<sequence>MKNWTRCILLCLLCIAATPQNDPPVNWKNIRVLVYTRNGKGYVHQNIPAAIAGIRALGTKYGFKVDVSDTPADFTDANLRKYNALIFANTNNDVFDTDAQKLALMHFVEAGGGFVGIHSAVGTERKWEWFKRMIGGTFERHPPFQPLKELVIDPQHPSTAALPKVWQWEDECYFIKELNPDLHVLVVHELNGVNDKEKPEIYGHVFPSVWCHEYDGGRQWYTALGHDAKVYADPVFQQHLLGGLQWVLSRRGPLDYSRAKAQHPDDPLPY</sequence>
<dbReference type="Pfam" id="PF06283">
    <property type="entry name" value="ThuA"/>
    <property type="match status" value="1"/>
</dbReference>
<feature type="domain" description="ThuA-like" evidence="2">
    <location>
        <begin position="31"/>
        <end position="247"/>
    </location>
</feature>
<evidence type="ECO:0000259" key="2">
    <source>
        <dbReference type="Pfam" id="PF06283"/>
    </source>
</evidence>
<dbReference type="PANTHER" id="PTHR40469:SF2">
    <property type="entry name" value="GALACTOSE-BINDING DOMAIN-LIKE SUPERFAMILY PROTEIN"/>
    <property type="match status" value="1"/>
</dbReference>
<feature type="signal peptide" evidence="1">
    <location>
        <begin position="1"/>
        <end position="22"/>
    </location>
</feature>
<protein>
    <submittedName>
        <fullName evidence="3">ThuA domain-containing protein</fullName>
    </submittedName>
</protein>
<comment type="caution">
    <text evidence="3">The sequence shown here is derived from an EMBL/GenBank/DDBJ whole genome shotgun (WGS) entry which is preliminary data.</text>
</comment>
<name>A0A5B2VXW5_9BACT</name>
<reference evidence="3 4" key="1">
    <citation type="submission" date="2019-09" db="EMBL/GenBank/DDBJ databases">
        <title>Chitinophaga ginsengihumi sp. nov., isolated from soil of ginseng rhizosphere.</title>
        <authorList>
            <person name="Lee J."/>
        </authorList>
    </citation>
    <scope>NUCLEOTIDE SEQUENCE [LARGE SCALE GENOMIC DNA]</scope>
    <source>
        <strain evidence="3 4">BN140078</strain>
    </source>
</reference>
<dbReference type="InterPro" id="IPR029010">
    <property type="entry name" value="ThuA-like"/>
</dbReference>
<proteinExistence type="predicted"/>
<dbReference type="InterPro" id="IPR029062">
    <property type="entry name" value="Class_I_gatase-like"/>
</dbReference>
<evidence type="ECO:0000313" key="4">
    <source>
        <dbReference type="Proteomes" id="UP000324611"/>
    </source>
</evidence>
<accession>A0A5B2VXW5</accession>
<dbReference type="AlphaFoldDB" id="A0A5B2VXW5"/>
<dbReference type="EMBL" id="VUOC01000002">
    <property type="protein sequence ID" value="KAA2243162.1"/>
    <property type="molecule type" value="Genomic_DNA"/>
</dbReference>
<dbReference type="SUPFAM" id="SSF52317">
    <property type="entry name" value="Class I glutamine amidotransferase-like"/>
    <property type="match status" value="1"/>
</dbReference>
<keyword evidence="1" id="KW-0732">Signal</keyword>
<dbReference type="RefSeq" id="WP_149838037.1">
    <property type="nucleotide sequence ID" value="NZ_VUOC01000002.1"/>
</dbReference>
<dbReference type="Gene3D" id="3.40.50.880">
    <property type="match status" value="1"/>
</dbReference>
<evidence type="ECO:0000256" key="1">
    <source>
        <dbReference type="SAM" id="SignalP"/>
    </source>
</evidence>
<evidence type="ECO:0000313" key="3">
    <source>
        <dbReference type="EMBL" id="KAA2243162.1"/>
    </source>
</evidence>
<dbReference type="Proteomes" id="UP000324611">
    <property type="component" value="Unassembled WGS sequence"/>
</dbReference>
<reference evidence="3 4" key="2">
    <citation type="submission" date="2019-09" db="EMBL/GenBank/DDBJ databases">
        <authorList>
            <person name="Jin C."/>
        </authorList>
    </citation>
    <scope>NUCLEOTIDE SEQUENCE [LARGE SCALE GENOMIC DNA]</scope>
    <source>
        <strain evidence="3 4">BN140078</strain>
    </source>
</reference>